<organism evidence="1 2">
    <name type="scientific">Phlebia brevispora</name>
    <dbReference type="NCBI Taxonomy" id="194682"/>
    <lineage>
        <taxon>Eukaryota</taxon>
        <taxon>Fungi</taxon>
        <taxon>Dikarya</taxon>
        <taxon>Basidiomycota</taxon>
        <taxon>Agaricomycotina</taxon>
        <taxon>Agaricomycetes</taxon>
        <taxon>Polyporales</taxon>
        <taxon>Meruliaceae</taxon>
        <taxon>Phlebia</taxon>
    </lineage>
</organism>
<gene>
    <name evidence="1" type="ORF">NM688_g3935</name>
</gene>
<dbReference type="Proteomes" id="UP001148662">
    <property type="component" value="Unassembled WGS sequence"/>
</dbReference>
<keyword evidence="2" id="KW-1185">Reference proteome</keyword>
<proteinExistence type="predicted"/>
<sequence>MANTLLPPSDILTFTLTPDNPTNTSITNAVGETIYTVVTDRTKKSTYTQVRDVSDEVIGSLEWRDVLADRVRVGNSKPMSLWDWMKKSPVPFKDQAVFMDERGRKYKWKGLAPGLSLQLFSNDDNYGTPIARYQRSHAILDPPITQIASLSSTPSPSLLSLSPTLTDSVRDTDAQSIATTLASAETQSIAPTLVDEPRTILPRRIIKQRSPATLLLTSRAAEIQDLVVLSFLFLEKYHRTRESGSVASGNTMQGLMLAHGC</sequence>
<evidence type="ECO:0000313" key="1">
    <source>
        <dbReference type="EMBL" id="KAJ3552843.1"/>
    </source>
</evidence>
<accession>A0ACC1T4C6</accession>
<protein>
    <submittedName>
        <fullName evidence="1">Uncharacterized protein</fullName>
    </submittedName>
</protein>
<reference evidence="1" key="1">
    <citation type="submission" date="2022-07" db="EMBL/GenBank/DDBJ databases">
        <title>Genome Sequence of Phlebia brevispora.</title>
        <authorList>
            <person name="Buettner E."/>
        </authorList>
    </citation>
    <scope>NUCLEOTIDE SEQUENCE</scope>
    <source>
        <strain evidence="1">MPL23</strain>
    </source>
</reference>
<dbReference type="EMBL" id="JANHOG010000610">
    <property type="protein sequence ID" value="KAJ3552843.1"/>
    <property type="molecule type" value="Genomic_DNA"/>
</dbReference>
<comment type="caution">
    <text evidence="1">The sequence shown here is derived from an EMBL/GenBank/DDBJ whole genome shotgun (WGS) entry which is preliminary data.</text>
</comment>
<name>A0ACC1T4C6_9APHY</name>
<evidence type="ECO:0000313" key="2">
    <source>
        <dbReference type="Proteomes" id="UP001148662"/>
    </source>
</evidence>